<evidence type="ECO:0000256" key="1">
    <source>
        <dbReference type="SAM" id="Phobius"/>
    </source>
</evidence>
<dbReference type="Proteomes" id="UP000015105">
    <property type="component" value="Chromosome 2D"/>
</dbReference>
<evidence type="ECO:0000313" key="3">
    <source>
        <dbReference type="EnsemblPlants" id="AET2Gv21030000.1"/>
    </source>
</evidence>
<dbReference type="Pfam" id="PF00078">
    <property type="entry name" value="RVT_1"/>
    <property type="match status" value="1"/>
</dbReference>
<keyword evidence="1" id="KW-1133">Transmembrane helix</keyword>
<reference evidence="4" key="2">
    <citation type="journal article" date="2017" name="Nat. Plants">
        <title>The Aegilops tauschii genome reveals multiple impacts of transposons.</title>
        <authorList>
            <person name="Zhao G."/>
            <person name="Zou C."/>
            <person name="Li K."/>
            <person name="Wang K."/>
            <person name="Li T."/>
            <person name="Gao L."/>
            <person name="Zhang X."/>
            <person name="Wang H."/>
            <person name="Yang Z."/>
            <person name="Liu X."/>
            <person name="Jiang W."/>
            <person name="Mao L."/>
            <person name="Kong X."/>
            <person name="Jiao Y."/>
            <person name="Jia J."/>
        </authorList>
    </citation>
    <scope>NUCLEOTIDE SEQUENCE [LARGE SCALE GENOMIC DNA]</scope>
    <source>
        <strain evidence="4">cv. AL8/78</strain>
    </source>
</reference>
<dbReference type="InterPro" id="IPR043502">
    <property type="entry name" value="DNA/RNA_pol_sf"/>
</dbReference>
<dbReference type="PROSITE" id="PS50878">
    <property type="entry name" value="RT_POL"/>
    <property type="match status" value="1"/>
</dbReference>
<reference evidence="3" key="5">
    <citation type="journal article" date="2021" name="G3 (Bethesda)">
        <title>Aegilops tauschii genome assembly Aet v5.0 features greater sequence contiguity and improved annotation.</title>
        <authorList>
            <person name="Wang L."/>
            <person name="Zhu T."/>
            <person name="Rodriguez J.C."/>
            <person name="Deal K.R."/>
            <person name="Dubcovsky J."/>
            <person name="McGuire P.E."/>
            <person name="Lux T."/>
            <person name="Spannagl M."/>
            <person name="Mayer K.F.X."/>
            <person name="Baldrich P."/>
            <person name="Meyers B.C."/>
            <person name="Huo N."/>
            <person name="Gu Y.Q."/>
            <person name="Zhou H."/>
            <person name="Devos K.M."/>
            <person name="Bennetzen J.L."/>
            <person name="Unver T."/>
            <person name="Budak H."/>
            <person name="Gulick P.J."/>
            <person name="Galiba G."/>
            <person name="Kalapos B."/>
            <person name="Nelson D.R."/>
            <person name="Li P."/>
            <person name="You F.M."/>
            <person name="Luo M.C."/>
            <person name="Dvorak J."/>
        </authorList>
    </citation>
    <scope>NUCLEOTIDE SEQUENCE [LARGE SCALE GENOMIC DNA]</scope>
    <source>
        <strain evidence="3">cv. AL8/78</strain>
    </source>
</reference>
<evidence type="ECO:0000259" key="2">
    <source>
        <dbReference type="PROSITE" id="PS50878"/>
    </source>
</evidence>
<organism evidence="3 4">
    <name type="scientific">Aegilops tauschii subsp. strangulata</name>
    <name type="common">Goatgrass</name>
    <dbReference type="NCBI Taxonomy" id="200361"/>
    <lineage>
        <taxon>Eukaryota</taxon>
        <taxon>Viridiplantae</taxon>
        <taxon>Streptophyta</taxon>
        <taxon>Embryophyta</taxon>
        <taxon>Tracheophyta</taxon>
        <taxon>Spermatophyta</taxon>
        <taxon>Magnoliopsida</taxon>
        <taxon>Liliopsida</taxon>
        <taxon>Poales</taxon>
        <taxon>Poaceae</taxon>
        <taxon>BOP clade</taxon>
        <taxon>Pooideae</taxon>
        <taxon>Triticodae</taxon>
        <taxon>Triticeae</taxon>
        <taxon>Triticinae</taxon>
        <taxon>Aegilops</taxon>
    </lineage>
</organism>
<dbReference type="STRING" id="200361.A0A453CZW1"/>
<reference evidence="4" key="1">
    <citation type="journal article" date="2014" name="Science">
        <title>Ancient hybridizations among the ancestral genomes of bread wheat.</title>
        <authorList>
            <consortium name="International Wheat Genome Sequencing Consortium,"/>
            <person name="Marcussen T."/>
            <person name="Sandve S.R."/>
            <person name="Heier L."/>
            <person name="Spannagl M."/>
            <person name="Pfeifer M."/>
            <person name="Jakobsen K.S."/>
            <person name="Wulff B.B."/>
            <person name="Steuernagel B."/>
            <person name="Mayer K.F."/>
            <person name="Olsen O.A."/>
        </authorList>
    </citation>
    <scope>NUCLEOTIDE SEQUENCE [LARGE SCALE GENOMIC DNA]</scope>
    <source>
        <strain evidence="4">cv. AL8/78</strain>
    </source>
</reference>
<feature type="transmembrane region" description="Helical" evidence="1">
    <location>
        <begin position="72"/>
        <end position="91"/>
    </location>
</feature>
<dbReference type="EnsemblPlants" id="AET2Gv21030000.1">
    <property type="protein sequence ID" value="AET2Gv21030000.1"/>
    <property type="gene ID" value="AET2Gv21030000"/>
</dbReference>
<accession>A0A453CZW1</accession>
<reference evidence="3" key="4">
    <citation type="submission" date="2019-03" db="UniProtKB">
        <authorList>
            <consortium name="EnsemblPlants"/>
        </authorList>
    </citation>
    <scope>IDENTIFICATION</scope>
</reference>
<keyword evidence="4" id="KW-1185">Reference proteome</keyword>
<keyword evidence="1" id="KW-0472">Membrane</keyword>
<dbReference type="AlphaFoldDB" id="A0A453CZW1"/>
<feature type="domain" description="Reverse transcriptase" evidence="2">
    <location>
        <begin position="1"/>
        <end position="111"/>
    </location>
</feature>
<reference evidence="3" key="3">
    <citation type="journal article" date="2017" name="Nature">
        <title>Genome sequence of the progenitor of the wheat D genome Aegilops tauschii.</title>
        <authorList>
            <person name="Luo M.C."/>
            <person name="Gu Y.Q."/>
            <person name="Puiu D."/>
            <person name="Wang H."/>
            <person name="Twardziok S.O."/>
            <person name="Deal K.R."/>
            <person name="Huo N."/>
            <person name="Zhu T."/>
            <person name="Wang L."/>
            <person name="Wang Y."/>
            <person name="McGuire P.E."/>
            <person name="Liu S."/>
            <person name="Long H."/>
            <person name="Ramasamy R.K."/>
            <person name="Rodriguez J.C."/>
            <person name="Van S.L."/>
            <person name="Yuan L."/>
            <person name="Wang Z."/>
            <person name="Xia Z."/>
            <person name="Xiao L."/>
            <person name="Anderson O.D."/>
            <person name="Ouyang S."/>
            <person name="Liang Y."/>
            <person name="Zimin A.V."/>
            <person name="Pertea G."/>
            <person name="Qi P."/>
            <person name="Bennetzen J.L."/>
            <person name="Dai X."/>
            <person name="Dawson M.W."/>
            <person name="Muller H.G."/>
            <person name="Kugler K."/>
            <person name="Rivarola-Duarte L."/>
            <person name="Spannagl M."/>
            <person name="Mayer K.F.X."/>
            <person name="Lu F.H."/>
            <person name="Bevan M.W."/>
            <person name="Leroy P."/>
            <person name="Li P."/>
            <person name="You F.M."/>
            <person name="Sun Q."/>
            <person name="Liu Z."/>
            <person name="Lyons E."/>
            <person name="Wicker T."/>
            <person name="Salzberg S.L."/>
            <person name="Devos K.M."/>
            <person name="Dvorak J."/>
        </authorList>
    </citation>
    <scope>NUCLEOTIDE SEQUENCE [LARGE SCALE GENOMIC DNA]</scope>
    <source>
        <strain evidence="3">cv. AL8/78</strain>
    </source>
</reference>
<dbReference type="InterPro" id="IPR000477">
    <property type="entry name" value="RT_dom"/>
</dbReference>
<name>A0A453CZW1_AEGTS</name>
<protein>
    <recommendedName>
        <fullName evidence="2">Reverse transcriptase domain-containing protein</fullName>
    </recommendedName>
</protein>
<keyword evidence="1" id="KW-0812">Transmembrane</keyword>
<evidence type="ECO:0000313" key="4">
    <source>
        <dbReference type="Proteomes" id="UP000015105"/>
    </source>
</evidence>
<sequence length="111" mass="12285">MLTSRGFGTKWISWILSILQNSSFSVKINDTIGPYFVGGKGLKQGDSISPILFNLVADVFSRISAKAVRKKIISGIIPHIIPISLISLQYADDTVLFLDPDIDHAKNLKWL</sequence>
<dbReference type="Gramene" id="AET2Gv21030000.1">
    <property type="protein sequence ID" value="AET2Gv21030000.1"/>
    <property type="gene ID" value="AET2Gv21030000"/>
</dbReference>
<proteinExistence type="predicted"/>
<dbReference type="SUPFAM" id="SSF56672">
    <property type="entry name" value="DNA/RNA polymerases"/>
    <property type="match status" value="1"/>
</dbReference>